<evidence type="ECO:0000256" key="2">
    <source>
        <dbReference type="ARBA" id="ARBA00006155"/>
    </source>
</evidence>
<evidence type="ECO:0000313" key="13">
    <source>
        <dbReference type="Proteomes" id="UP000276133"/>
    </source>
</evidence>
<dbReference type="PANTHER" id="PTHR11947:SF20">
    <property type="entry name" value="[3-METHYL-2-OXOBUTANOATE DEHYDROGENASE [LIPOAMIDE]] KINASE, MITOCHONDRIAL"/>
    <property type="match status" value="1"/>
</dbReference>
<keyword evidence="8" id="KW-0809">Transit peptide</keyword>
<dbReference type="GO" id="GO:0005759">
    <property type="term" value="C:mitochondrial matrix"/>
    <property type="evidence" value="ECO:0007669"/>
    <property type="project" value="UniProtKB-SubCell"/>
</dbReference>
<dbReference type="GO" id="GO:0004740">
    <property type="term" value="F:pyruvate dehydrogenase (acetyl-transferring) kinase activity"/>
    <property type="evidence" value="ECO:0007669"/>
    <property type="project" value="TreeGrafter"/>
</dbReference>
<dbReference type="InterPro" id="IPR039028">
    <property type="entry name" value="BCKD/PDK"/>
</dbReference>
<dbReference type="Proteomes" id="UP000276133">
    <property type="component" value="Unassembled WGS sequence"/>
</dbReference>
<accession>A0A3M7SI66</accession>
<evidence type="ECO:0000256" key="7">
    <source>
        <dbReference type="ARBA" id="ARBA00022840"/>
    </source>
</evidence>
<keyword evidence="3" id="KW-0597">Phosphoprotein</keyword>
<dbReference type="EC" id="2.7.11.-" evidence="10"/>
<keyword evidence="6 10" id="KW-0418">Kinase</keyword>
<keyword evidence="4 10" id="KW-0808">Transferase</keyword>
<evidence type="ECO:0000256" key="10">
    <source>
        <dbReference type="RuleBase" id="RU366032"/>
    </source>
</evidence>
<dbReference type="GO" id="GO:0005524">
    <property type="term" value="F:ATP binding"/>
    <property type="evidence" value="ECO:0007669"/>
    <property type="project" value="UniProtKB-UniRule"/>
</dbReference>
<evidence type="ECO:0000256" key="3">
    <source>
        <dbReference type="ARBA" id="ARBA00022553"/>
    </source>
</evidence>
<dbReference type="Pfam" id="PF10436">
    <property type="entry name" value="BCDHK_Adom3"/>
    <property type="match status" value="1"/>
</dbReference>
<protein>
    <recommendedName>
        <fullName evidence="10">Protein-serine/threonine kinase</fullName>
        <ecNumber evidence="10">2.7.11.-</ecNumber>
    </recommendedName>
</protein>
<keyword evidence="7 10" id="KW-0067">ATP-binding</keyword>
<evidence type="ECO:0000256" key="9">
    <source>
        <dbReference type="ARBA" id="ARBA00023128"/>
    </source>
</evidence>
<dbReference type="Gene3D" id="3.30.565.10">
    <property type="entry name" value="Histidine kinase-like ATPase, C-terminal domain"/>
    <property type="match status" value="1"/>
</dbReference>
<comment type="caution">
    <text evidence="12">The sequence shown here is derived from an EMBL/GenBank/DDBJ whole genome shotgun (WGS) entry which is preliminary data.</text>
</comment>
<dbReference type="GO" id="GO:0010906">
    <property type="term" value="P:regulation of glucose metabolic process"/>
    <property type="evidence" value="ECO:0007669"/>
    <property type="project" value="TreeGrafter"/>
</dbReference>
<dbReference type="InterPro" id="IPR036890">
    <property type="entry name" value="HATPase_C_sf"/>
</dbReference>
<reference evidence="12 13" key="1">
    <citation type="journal article" date="2018" name="Sci. Rep.">
        <title>Genomic signatures of local adaptation to the degree of environmental predictability in rotifers.</title>
        <authorList>
            <person name="Franch-Gras L."/>
            <person name="Hahn C."/>
            <person name="Garcia-Roger E.M."/>
            <person name="Carmona M.J."/>
            <person name="Serra M."/>
            <person name="Gomez A."/>
        </authorList>
    </citation>
    <scope>NUCLEOTIDE SEQUENCE [LARGE SCALE GENOMIC DNA]</scope>
    <source>
        <strain evidence="12">HYR1</strain>
    </source>
</reference>
<dbReference type="PRINTS" id="PR00344">
    <property type="entry name" value="BCTRLSENSOR"/>
</dbReference>
<dbReference type="InterPro" id="IPR004358">
    <property type="entry name" value="Sig_transdc_His_kin-like_C"/>
</dbReference>
<evidence type="ECO:0000313" key="12">
    <source>
        <dbReference type="EMBL" id="RNA35452.1"/>
    </source>
</evidence>
<comment type="similarity">
    <text evidence="2 10">Belongs to the PDK/BCKDK protein kinase family.</text>
</comment>
<dbReference type="SMART" id="SM00387">
    <property type="entry name" value="HATPase_c"/>
    <property type="match status" value="1"/>
</dbReference>
<dbReference type="Pfam" id="PF02518">
    <property type="entry name" value="HATPase_c"/>
    <property type="match status" value="1"/>
</dbReference>
<comment type="subcellular location">
    <subcellularLocation>
        <location evidence="1 10">Mitochondrion matrix</location>
    </subcellularLocation>
</comment>
<gene>
    <name evidence="12" type="ORF">BpHYR1_010493</name>
</gene>
<evidence type="ECO:0000256" key="8">
    <source>
        <dbReference type="ARBA" id="ARBA00022946"/>
    </source>
</evidence>
<keyword evidence="9 10" id="KW-0496">Mitochondrion</keyword>
<feature type="domain" description="Histidine kinase" evidence="11">
    <location>
        <begin position="346"/>
        <end position="495"/>
    </location>
</feature>
<organism evidence="12 13">
    <name type="scientific">Brachionus plicatilis</name>
    <name type="common">Marine rotifer</name>
    <name type="synonym">Brachionus muelleri</name>
    <dbReference type="NCBI Taxonomy" id="10195"/>
    <lineage>
        <taxon>Eukaryota</taxon>
        <taxon>Metazoa</taxon>
        <taxon>Spiralia</taxon>
        <taxon>Gnathifera</taxon>
        <taxon>Rotifera</taxon>
        <taxon>Eurotatoria</taxon>
        <taxon>Monogononta</taxon>
        <taxon>Pseudotrocha</taxon>
        <taxon>Ploima</taxon>
        <taxon>Brachionidae</taxon>
        <taxon>Brachionus</taxon>
    </lineage>
</organism>
<evidence type="ECO:0000256" key="5">
    <source>
        <dbReference type="ARBA" id="ARBA00022741"/>
    </source>
</evidence>
<keyword evidence="13" id="KW-1185">Reference proteome</keyword>
<dbReference type="STRING" id="10195.A0A3M7SI66"/>
<dbReference type="InterPro" id="IPR036784">
    <property type="entry name" value="AK/P_DHK_N_sf"/>
</dbReference>
<dbReference type="OrthoDB" id="3264224at2759"/>
<evidence type="ECO:0000256" key="4">
    <source>
        <dbReference type="ARBA" id="ARBA00022679"/>
    </source>
</evidence>
<dbReference type="SUPFAM" id="SSF69012">
    <property type="entry name" value="alpha-ketoacid dehydrogenase kinase, N-terminal domain"/>
    <property type="match status" value="1"/>
</dbReference>
<dbReference type="Gene3D" id="1.20.140.20">
    <property type="entry name" value="Alpha-ketoacid/pyruvate dehydrogenase kinase, N-terminal domain"/>
    <property type="match status" value="1"/>
</dbReference>
<dbReference type="SUPFAM" id="SSF55874">
    <property type="entry name" value="ATPase domain of HSP90 chaperone/DNA topoisomerase II/histidine kinase"/>
    <property type="match status" value="1"/>
</dbReference>
<dbReference type="InterPro" id="IPR018955">
    <property type="entry name" value="BCDHK/PDK_N"/>
</dbReference>
<evidence type="ECO:0000256" key="1">
    <source>
        <dbReference type="ARBA" id="ARBA00004305"/>
    </source>
</evidence>
<dbReference type="PANTHER" id="PTHR11947">
    <property type="entry name" value="PYRUVATE DEHYDROGENASE KINASE"/>
    <property type="match status" value="1"/>
</dbReference>
<sequence>MTKHLIPSSKLYSQLKQARPAALRRASGANQHFNDDYIAKILKKKHQHVNYSSMVEQQPSSSYYAKKRTDLSESKERLTTISYFYADPEIDKATERPLTRLNPMTMMYMGVSDDNSHLLRSANYLRNELPIRLAHMIKELRSLPFIVACHPSILEIHERCIKAFRQFDRYDTEIKNFESEKAFNNLVFNMLEMNKDLLALLCEAFKDTRRYITDESFIKAHLNKILSTRLGLRLLCEHHLALNKQSNLHKSVLSSDIIDMFETKMSHSDNFYSTYLPSNSGDSASSMSARDDQWVGIIHQKFSPKKLIDTSAKLVTKLCAEKYGVAPKVKIDGHINSRFPYTPLPLEYIMPELLKNSFRATAENHRCSSSLPDVCVTIAVNEKDFIFRIRDRGGGIPHSLEEKIFDYHFSTSREPSGAGGGGGGGVNGRDGLVNDCMNPSGFGMMCQASGLAVMHGYGFGLPTSKAYAEYLGGSLSFQSMQGIGCDFYLRLSLFDIEPQVVRI</sequence>
<evidence type="ECO:0000259" key="11">
    <source>
        <dbReference type="PROSITE" id="PS50109"/>
    </source>
</evidence>
<dbReference type="InterPro" id="IPR005467">
    <property type="entry name" value="His_kinase_dom"/>
</dbReference>
<keyword evidence="5 10" id="KW-0547">Nucleotide-binding</keyword>
<evidence type="ECO:0000256" key="6">
    <source>
        <dbReference type="ARBA" id="ARBA00022777"/>
    </source>
</evidence>
<dbReference type="AlphaFoldDB" id="A0A3M7SI66"/>
<name>A0A3M7SI66_BRAPC</name>
<dbReference type="PROSITE" id="PS50109">
    <property type="entry name" value="HIS_KIN"/>
    <property type="match status" value="1"/>
</dbReference>
<dbReference type="EMBL" id="REGN01001323">
    <property type="protein sequence ID" value="RNA35452.1"/>
    <property type="molecule type" value="Genomic_DNA"/>
</dbReference>
<proteinExistence type="inferred from homology"/>
<dbReference type="InterPro" id="IPR003594">
    <property type="entry name" value="HATPase_dom"/>
</dbReference>